<dbReference type="PANTHER" id="PTHR44591:SF3">
    <property type="entry name" value="RESPONSE REGULATORY DOMAIN-CONTAINING PROTEIN"/>
    <property type="match status" value="1"/>
</dbReference>
<gene>
    <name evidence="4" type="ORF">HHL24_42545</name>
</gene>
<keyword evidence="1 2" id="KW-0597">Phosphoprotein</keyword>
<dbReference type="PANTHER" id="PTHR44591">
    <property type="entry name" value="STRESS RESPONSE REGULATOR PROTEIN 1"/>
    <property type="match status" value="1"/>
</dbReference>
<reference evidence="4 5" key="1">
    <citation type="submission" date="2020-04" db="EMBL/GenBank/DDBJ databases">
        <title>Paraburkholderia sp. RP-4-7 isolated from soil.</title>
        <authorList>
            <person name="Dahal R.H."/>
        </authorList>
    </citation>
    <scope>NUCLEOTIDE SEQUENCE [LARGE SCALE GENOMIC DNA]</scope>
    <source>
        <strain evidence="4 5">RP-4-7</strain>
    </source>
</reference>
<sequence>MYSVLLVDDEPHVLAAWSLILVNEGHGVTCASNGVEALECLKHQVPDLIVTDWVMPLMDGLTLCREIRAQTRLAHIPILGHSAAPPADVLQPEWNLCLKKPVAVSLFLTTVGNLCKGAV</sequence>
<dbReference type="RefSeq" id="WP_169491234.1">
    <property type="nucleotide sequence ID" value="NZ_JABBGJ010000097.1"/>
</dbReference>
<protein>
    <submittedName>
        <fullName evidence="4">Response regulator</fullName>
    </submittedName>
</protein>
<feature type="domain" description="Response regulatory" evidence="3">
    <location>
        <begin position="3"/>
        <end position="115"/>
    </location>
</feature>
<dbReference type="InterPro" id="IPR011006">
    <property type="entry name" value="CheY-like_superfamily"/>
</dbReference>
<name>A0A848IXC2_9BURK</name>
<dbReference type="Gene3D" id="3.40.50.2300">
    <property type="match status" value="1"/>
</dbReference>
<evidence type="ECO:0000313" key="5">
    <source>
        <dbReference type="Proteomes" id="UP000544134"/>
    </source>
</evidence>
<evidence type="ECO:0000259" key="3">
    <source>
        <dbReference type="PROSITE" id="PS50110"/>
    </source>
</evidence>
<accession>A0A848IXC2</accession>
<dbReference type="PROSITE" id="PS50110">
    <property type="entry name" value="RESPONSE_REGULATORY"/>
    <property type="match status" value="1"/>
</dbReference>
<evidence type="ECO:0000256" key="2">
    <source>
        <dbReference type="PROSITE-ProRule" id="PRU00169"/>
    </source>
</evidence>
<dbReference type="AlphaFoldDB" id="A0A848IXC2"/>
<dbReference type="CDD" id="cd17574">
    <property type="entry name" value="REC_OmpR"/>
    <property type="match status" value="1"/>
</dbReference>
<proteinExistence type="predicted"/>
<feature type="modified residue" description="4-aspartylphosphate" evidence="2">
    <location>
        <position position="52"/>
    </location>
</feature>
<dbReference type="EMBL" id="JABBGJ010000097">
    <property type="protein sequence ID" value="NMM04504.1"/>
    <property type="molecule type" value="Genomic_DNA"/>
</dbReference>
<dbReference type="GO" id="GO:0000160">
    <property type="term" value="P:phosphorelay signal transduction system"/>
    <property type="evidence" value="ECO:0007669"/>
    <property type="project" value="InterPro"/>
</dbReference>
<evidence type="ECO:0000313" key="4">
    <source>
        <dbReference type="EMBL" id="NMM04504.1"/>
    </source>
</evidence>
<evidence type="ECO:0000256" key="1">
    <source>
        <dbReference type="ARBA" id="ARBA00022553"/>
    </source>
</evidence>
<comment type="caution">
    <text evidence="4">The sequence shown here is derived from an EMBL/GenBank/DDBJ whole genome shotgun (WGS) entry which is preliminary data.</text>
</comment>
<keyword evidence="5" id="KW-1185">Reference proteome</keyword>
<dbReference type="SMART" id="SM00448">
    <property type="entry name" value="REC"/>
    <property type="match status" value="1"/>
</dbReference>
<dbReference type="InterPro" id="IPR001789">
    <property type="entry name" value="Sig_transdc_resp-reg_receiver"/>
</dbReference>
<dbReference type="InterPro" id="IPR050595">
    <property type="entry name" value="Bact_response_regulator"/>
</dbReference>
<organism evidence="4 5">
    <name type="scientific">Paraburkholderia polaris</name>
    <dbReference type="NCBI Taxonomy" id="2728848"/>
    <lineage>
        <taxon>Bacteria</taxon>
        <taxon>Pseudomonadati</taxon>
        <taxon>Pseudomonadota</taxon>
        <taxon>Betaproteobacteria</taxon>
        <taxon>Burkholderiales</taxon>
        <taxon>Burkholderiaceae</taxon>
        <taxon>Paraburkholderia</taxon>
    </lineage>
</organism>
<dbReference type="Pfam" id="PF00072">
    <property type="entry name" value="Response_reg"/>
    <property type="match status" value="1"/>
</dbReference>
<dbReference type="SUPFAM" id="SSF52172">
    <property type="entry name" value="CheY-like"/>
    <property type="match status" value="1"/>
</dbReference>
<dbReference type="Proteomes" id="UP000544134">
    <property type="component" value="Unassembled WGS sequence"/>
</dbReference>